<dbReference type="Proteomes" id="UP000689195">
    <property type="component" value="Unassembled WGS sequence"/>
</dbReference>
<feature type="transmembrane region" description="Helical" evidence="1">
    <location>
        <begin position="265"/>
        <end position="289"/>
    </location>
</feature>
<protein>
    <recommendedName>
        <fullName evidence="4">Transmembrane protein</fullName>
    </recommendedName>
</protein>
<keyword evidence="1" id="KW-1133">Transmembrane helix</keyword>
<evidence type="ECO:0000313" key="3">
    <source>
        <dbReference type="Proteomes" id="UP000689195"/>
    </source>
</evidence>
<evidence type="ECO:0000256" key="1">
    <source>
        <dbReference type="SAM" id="Phobius"/>
    </source>
</evidence>
<name>A0A8S1VGH3_9CILI</name>
<feature type="transmembrane region" description="Helical" evidence="1">
    <location>
        <begin position="225"/>
        <end position="245"/>
    </location>
</feature>
<dbReference type="PANTHER" id="PTHR31600:SF2">
    <property type="entry name" value="GAMETE ENRICHED GENE 10 PROTEIN-RELATED"/>
    <property type="match status" value="1"/>
</dbReference>
<keyword evidence="3" id="KW-1185">Reference proteome</keyword>
<reference evidence="2" key="1">
    <citation type="submission" date="2021-01" db="EMBL/GenBank/DDBJ databases">
        <authorList>
            <consortium name="Genoscope - CEA"/>
            <person name="William W."/>
        </authorList>
    </citation>
    <scope>NUCLEOTIDE SEQUENCE</scope>
</reference>
<proteinExistence type="predicted"/>
<accession>A0A8S1VGH3</accession>
<feature type="transmembrane region" description="Helical" evidence="1">
    <location>
        <begin position="164"/>
        <end position="185"/>
    </location>
</feature>
<dbReference type="InterPro" id="IPR052994">
    <property type="entry name" value="Tiny_macrocysts_regulators"/>
</dbReference>
<feature type="transmembrane region" description="Helical" evidence="1">
    <location>
        <begin position="1429"/>
        <end position="1451"/>
    </location>
</feature>
<feature type="transmembrane region" description="Helical" evidence="1">
    <location>
        <begin position="20"/>
        <end position="37"/>
    </location>
</feature>
<keyword evidence="1" id="KW-0812">Transmembrane</keyword>
<feature type="transmembrane region" description="Helical" evidence="1">
    <location>
        <begin position="295"/>
        <end position="314"/>
    </location>
</feature>
<sequence length="1670" mass="200384">MEHLLVNFNLGKLKRPSYSYSMLLISITFCQLISAIYSKYQLIIAYHYPNLQFSQISQIINLIKYIDVNSIIQENEIIIQILYWWLTTLSILTYSLYIICYFQVKYQKKKNLTDQSSAKMLTQLLLIDQWITCQPTQLVYLNIAYCSINQNCLNIGIRTDIQQVLASFFLFLRFITQIIMILFFTNHQKIKKDALSSGSRFILLYLEVFRVLLNIQLAFPIQSQQFHITILIYLILSTCLFSFLFKMNDFKLFIANRNVRQVFKIYIFSLFGISIGLVINSFSIHFNIIQSDNSISISLLSVISITWIFYQYYFNQQIEHLCLPTLTGDHLVQKIINLKSVAKQLNILHQFGEADSYYLGMLSQHFSNICIQDKKERCFCRMRILYDPKKHKDIKTSQFSMLRQKNLYLKYLIKTWYEIYLFHHPSDVDIRMNYALFLYYQMNNQILSYMQIKLTCTYKMNLIQQFDINKIQLQFQNEIIDTNSLSYHNESDFEYVIKIEQLIKSIELNIQNFLDLSIKFWKQVNQKVIYEEDLWNINKEIILTIQQSNDLWNQISKHKIINRDKLIIKNFLIRRPKWQFLYNWYYLYVLNKKLKQSMLEYCDSQNMVQQPIDEDSGSDNQNQIDQFSSLKTFNYTSAIFHTSQSGQIVNFSESTYDIFGFQQYNNINQLLPNTFIRNHQFGIDQFIQSGKSKSLYKKRKILALNNEKYLMPCKKYLKWHISPLSQIEYICMIRPIYRHQSVNYILVNSDWEIDSVSEQIAEYFQPGLCLFLLCPKLLKYSFYSQFLNEDDLQLFKLKRAKNDDNNQDSIIDAKFTNRKITITPSNQKNYFMLQQQTQDIVSMVLEDDNKNVQDSPLWINDALHEDLQEEKDQLFKRFHKVVDEDHVKLTFRLPKKMKNLIEDYTEIKQEILLNGLDQMTIKSNKFKDQRIIKRNSNGKLSFDKKVLFSKLFQYQEYYYENLYDHFKSSFQRYCMTSRMLKTVIKVEASIRFTKNTIMDKYQIIKITNFNVIESQILNKKAKVVNLINKKNQIIRQSRQSIFQNPQQQQHLQQILEQNYQQQIELNYEKLIHSNIQNSDVESYRNTNRPFMSENQVISDFNAQQITSLILKTQNNIFIKEENNKPAKQDIQLNFFKILNRIFIFFLIIFNLIVLYQGPNINQQDMDELGFQSAKKQYDFINIMIESYDKLINSFYFKNNLLIQINNQSEFYQNLQNNFNNQLFEITKLYKQPSFVQKIYKSKNYNDNLNIIDLINQYTSNIGSLQQIDQNYDFEQSLDFFRTIFIPFLFNYQSRNIYELIDNLTQDYQNQDYICFTIIMTSTALFGFYLVINILNILKLITQSQKVAKQLSYIEKTQVEEFIKFYMNLKFQFSCIRSTNGLIQNNYFQSTNQTIIRQVEEDEKSSNLKRQKQKQYEWSKRWKKIKVLMILRYLLFMSMMSFLSYFYFIYILRFNNQMSNILISNYFTKQTNQLISLTLSKEIFIYNFFNQTYINISNYKEIQLRYVENNAELQSQLYQTNINEIDEIFNGNLCTTINQIINFQYCNTYLNGALNYGLHSYNFLLSQMAQQLLNPDEGLYDNTTVEKIFEFDQINQFQRIGYEQAWTILGLRYSQYIAENSKLEIIIFFFNQMLSIILEVRCFYKRYFSNITIDRYKIIRAQLIQCKIINK</sequence>
<comment type="caution">
    <text evidence="2">The sequence shown here is derived from an EMBL/GenBank/DDBJ whole genome shotgun (WGS) entry which is preliminary data.</text>
</comment>
<organism evidence="2 3">
    <name type="scientific">Paramecium pentaurelia</name>
    <dbReference type="NCBI Taxonomy" id="43138"/>
    <lineage>
        <taxon>Eukaryota</taxon>
        <taxon>Sar</taxon>
        <taxon>Alveolata</taxon>
        <taxon>Ciliophora</taxon>
        <taxon>Intramacronucleata</taxon>
        <taxon>Oligohymenophorea</taxon>
        <taxon>Peniculida</taxon>
        <taxon>Parameciidae</taxon>
        <taxon>Paramecium</taxon>
    </lineage>
</organism>
<feature type="transmembrane region" description="Helical" evidence="1">
    <location>
        <begin position="1315"/>
        <end position="1337"/>
    </location>
</feature>
<evidence type="ECO:0000313" key="2">
    <source>
        <dbReference type="EMBL" id="CAD8176077.1"/>
    </source>
</evidence>
<keyword evidence="1" id="KW-0472">Membrane</keyword>
<dbReference type="EMBL" id="CAJJDO010000064">
    <property type="protein sequence ID" value="CAD8176077.1"/>
    <property type="molecule type" value="Genomic_DNA"/>
</dbReference>
<gene>
    <name evidence="2" type="ORF">PPENT_87.1.T0640157</name>
</gene>
<dbReference type="PANTHER" id="PTHR31600">
    <property type="entry name" value="TINY MACROCYSTS PROTEIN B-RELATED"/>
    <property type="match status" value="1"/>
</dbReference>
<feature type="transmembrane region" description="Helical" evidence="1">
    <location>
        <begin position="197"/>
        <end position="219"/>
    </location>
</feature>
<feature type="transmembrane region" description="Helical" evidence="1">
    <location>
        <begin position="82"/>
        <end position="104"/>
    </location>
</feature>
<evidence type="ECO:0008006" key="4">
    <source>
        <dbReference type="Google" id="ProtNLM"/>
    </source>
</evidence>
<dbReference type="OrthoDB" id="10332084at2759"/>